<dbReference type="AlphaFoldDB" id="A0A6B0YS22"/>
<evidence type="ECO:0000313" key="2">
    <source>
        <dbReference type="EMBL" id="MXY92542.1"/>
    </source>
</evidence>
<comment type="caution">
    <text evidence="2">The sequence shown here is derived from an EMBL/GenBank/DDBJ whole genome shotgun (WGS) entry which is preliminary data.</text>
</comment>
<dbReference type="PANTHER" id="PTHR12110">
    <property type="entry name" value="HYDROXYPYRUVATE ISOMERASE"/>
    <property type="match status" value="1"/>
</dbReference>
<dbReference type="SUPFAM" id="SSF51658">
    <property type="entry name" value="Xylose isomerase-like"/>
    <property type="match status" value="1"/>
</dbReference>
<keyword evidence="2" id="KW-0413">Isomerase</keyword>
<protein>
    <submittedName>
        <fullName evidence="2">Sugar phosphate isomerase/epimerase</fullName>
    </submittedName>
</protein>
<dbReference type="GO" id="GO:0016853">
    <property type="term" value="F:isomerase activity"/>
    <property type="evidence" value="ECO:0007669"/>
    <property type="project" value="UniProtKB-KW"/>
</dbReference>
<proteinExistence type="predicted"/>
<sequence>MNSGNNALRLGTSTYSYWHFTPEKTPIESVLDAAAELGLSGVEILHRQMESEENAYLQKLKKHAFTLGLDIYNLSIHQDFVHDDAVVRQQHIDHTIHCIDLAHEMGIPSIRVNSGGFRKQGSFDDLIKAKGWVEPWDGFTMDDGFNWVIDAIERCLPHAERRGVLLLLENHWGLTTFAHDMARIIETIDSPWLQAILDMGNFLFEDDMYAAMKRVAPYVRLAHAKTYPGGGNWYSLDLDYARIFRILLDAGWGGYCSIEMEGAENAATAVPKSIEMLRNAWESAT</sequence>
<organism evidence="2">
    <name type="scientific">Caldilineaceae bacterium SB0664_bin_27</name>
    <dbReference type="NCBI Taxonomy" id="2605260"/>
    <lineage>
        <taxon>Bacteria</taxon>
        <taxon>Bacillati</taxon>
        <taxon>Chloroflexota</taxon>
        <taxon>Caldilineae</taxon>
        <taxon>Caldilineales</taxon>
        <taxon>Caldilineaceae</taxon>
    </lineage>
</organism>
<dbReference type="PANTHER" id="PTHR12110:SF53">
    <property type="entry name" value="BLR5974 PROTEIN"/>
    <property type="match status" value="1"/>
</dbReference>
<dbReference type="Gene3D" id="3.20.20.150">
    <property type="entry name" value="Divalent-metal-dependent TIM barrel enzymes"/>
    <property type="match status" value="1"/>
</dbReference>
<evidence type="ECO:0000259" key="1">
    <source>
        <dbReference type="Pfam" id="PF01261"/>
    </source>
</evidence>
<gene>
    <name evidence="2" type="ORF">F4Y42_03745</name>
</gene>
<dbReference type="EMBL" id="VXRG01000036">
    <property type="protein sequence ID" value="MXY92542.1"/>
    <property type="molecule type" value="Genomic_DNA"/>
</dbReference>
<dbReference type="InterPro" id="IPR036237">
    <property type="entry name" value="Xyl_isomerase-like_sf"/>
</dbReference>
<name>A0A6B0YS22_9CHLR</name>
<accession>A0A6B0YS22</accession>
<dbReference type="InterPro" id="IPR050312">
    <property type="entry name" value="IolE/XylAMocC-like"/>
</dbReference>
<dbReference type="Pfam" id="PF01261">
    <property type="entry name" value="AP_endonuc_2"/>
    <property type="match status" value="1"/>
</dbReference>
<feature type="domain" description="Xylose isomerase-like TIM barrel" evidence="1">
    <location>
        <begin position="31"/>
        <end position="279"/>
    </location>
</feature>
<reference evidence="2" key="1">
    <citation type="submission" date="2019-09" db="EMBL/GenBank/DDBJ databases">
        <title>Characterisation of the sponge microbiome using genome-centric metagenomics.</title>
        <authorList>
            <person name="Engelberts J.P."/>
            <person name="Robbins S.J."/>
            <person name="De Goeij J.M."/>
            <person name="Aranda M."/>
            <person name="Bell S.C."/>
            <person name="Webster N.S."/>
        </authorList>
    </citation>
    <scope>NUCLEOTIDE SEQUENCE</scope>
    <source>
        <strain evidence="2">SB0664_bin_27</strain>
    </source>
</reference>
<dbReference type="InterPro" id="IPR013022">
    <property type="entry name" value="Xyl_isomerase-like_TIM-brl"/>
</dbReference>